<dbReference type="InterPro" id="IPR001296">
    <property type="entry name" value="Glyco_trans_1"/>
</dbReference>
<dbReference type="GO" id="GO:0043842">
    <property type="term" value="F:Kdo transferase activity"/>
    <property type="evidence" value="ECO:0007669"/>
    <property type="project" value="UniProtKB-EC"/>
</dbReference>
<keyword evidence="5" id="KW-0472">Membrane</keyword>
<evidence type="ECO:0000256" key="2">
    <source>
        <dbReference type="ARBA" id="ARBA00004713"/>
    </source>
</evidence>
<dbReference type="Pfam" id="PF04413">
    <property type="entry name" value="Glycos_transf_N"/>
    <property type="match status" value="1"/>
</dbReference>
<feature type="domain" description="Glycosyl transferase family 1" evidence="10">
    <location>
        <begin position="300"/>
        <end position="398"/>
    </location>
</feature>
<dbReference type="InterPro" id="IPR007507">
    <property type="entry name" value="Glycos_transf_N"/>
</dbReference>
<evidence type="ECO:0000256" key="1">
    <source>
        <dbReference type="ARBA" id="ARBA00004196"/>
    </source>
</evidence>
<dbReference type="NCBIfam" id="NF004385">
    <property type="entry name" value="PRK05749.1-1"/>
    <property type="match status" value="1"/>
</dbReference>
<comment type="subcellular location">
    <subcellularLocation>
        <location evidence="1">Cell envelope</location>
    </subcellularLocation>
    <subcellularLocation>
        <location evidence="9">Cell membrane</location>
    </subcellularLocation>
</comment>
<dbReference type="InterPro" id="IPR038107">
    <property type="entry name" value="Glycos_transf_N_sf"/>
</dbReference>
<keyword evidence="9" id="KW-0448">Lipopolysaccharide biosynthesis</keyword>
<dbReference type="PANTHER" id="PTHR42755:SF1">
    <property type="entry name" value="3-DEOXY-D-MANNO-OCTULOSONIC ACID TRANSFERASE, MITOCHONDRIAL-RELATED"/>
    <property type="match status" value="1"/>
</dbReference>
<evidence type="ECO:0000256" key="7">
    <source>
        <dbReference type="ARBA" id="ARBA00031445"/>
    </source>
</evidence>
<evidence type="ECO:0000259" key="11">
    <source>
        <dbReference type="Pfam" id="PF04413"/>
    </source>
</evidence>
<feature type="domain" description="3-deoxy-D-manno-octulosonic-acid transferase N-terminal" evidence="11">
    <location>
        <begin position="33"/>
        <end position="211"/>
    </location>
</feature>
<evidence type="ECO:0000313" key="13">
    <source>
        <dbReference type="Proteomes" id="UP001438077"/>
    </source>
</evidence>
<keyword evidence="12" id="KW-0328">Glycosyltransferase</keyword>
<keyword evidence="9" id="KW-1003">Cell membrane</keyword>
<keyword evidence="13" id="KW-1185">Reference proteome</keyword>
<name>A0ABZ3ELW9_9GAMM</name>
<dbReference type="PANTHER" id="PTHR42755">
    <property type="entry name" value="3-DEOXY-MANNO-OCTULOSONATE CYTIDYLYLTRANSFERASE"/>
    <property type="match status" value="1"/>
</dbReference>
<reference evidence="12 13" key="1">
    <citation type="submission" date="2022-03" db="EMBL/GenBank/DDBJ databases">
        <title>Sea Food Isolates.</title>
        <authorList>
            <person name="Li C."/>
        </authorList>
    </citation>
    <scope>NUCLEOTIDE SEQUENCE [LARGE SCALE GENOMIC DNA]</scope>
    <source>
        <strain evidence="12 13">19MO01SH08</strain>
    </source>
</reference>
<dbReference type="Proteomes" id="UP001438077">
    <property type="component" value="Chromosome"/>
</dbReference>
<dbReference type="NCBIfam" id="NF004388">
    <property type="entry name" value="PRK05749.1-4"/>
    <property type="match status" value="1"/>
</dbReference>
<dbReference type="EC" id="2.4.99.12" evidence="3 9"/>
<evidence type="ECO:0000256" key="4">
    <source>
        <dbReference type="ARBA" id="ARBA00019077"/>
    </source>
</evidence>
<dbReference type="EMBL" id="CP095785">
    <property type="protein sequence ID" value="XAG31561.1"/>
    <property type="molecule type" value="Genomic_DNA"/>
</dbReference>
<evidence type="ECO:0000256" key="9">
    <source>
        <dbReference type="RuleBase" id="RU365103"/>
    </source>
</evidence>
<dbReference type="Gene3D" id="3.40.50.11720">
    <property type="entry name" value="3-Deoxy-D-manno-octulosonic-acid transferase, N-terminal domain"/>
    <property type="match status" value="1"/>
</dbReference>
<dbReference type="InterPro" id="IPR039901">
    <property type="entry name" value="Kdotransferase"/>
</dbReference>
<gene>
    <name evidence="12" type="primary">waaA</name>
    <name evidence="12" type="ORF">MYW70_16915</name>
</gene>
<dbReference type="Pfam" id="PF00534">
    <property type="entry name" value="Glycos_transf_1"/>
    <property type="match status" value="1"/>
</dbReference>
<dbReference type="Gene3D" id="3.40.50.2000">
    <property type="entry name" value="Glycogen Phosphorylase B"/>
    <property type="match status" value="1"/>
</dbReference>
<evidence type="ECO:0000313" key="12">
    <source>
        <dbReference type="EMBL" id="XAG31561.1"/>
    </source>
</evidence>
<organism evidence="12 13">
    <name type="scientific">Proteus faecis</name>
    <dbReference type="NCBI Taxonomy" id="2050967"/>
    <lineage>
        <taxon>Bacteria</taxon>
        <taxon>Pseudomonadati</taxon>
        <taxon>Pseudomonadota</taxon>
        <taxon>Gammaproteobacteria</taxon>
        <taxon>Enterobacterales</taxon>
        <taxon>Morganellaceae</taxon>
        <taxon>Proteus</taxon>
    </lineage>
</organism>
<comment type="pathway">
    <text evidence="2 9">Bacterial outer membrane biogenesis; LPS core biosynthesis.</text>
</comment>
<evidence type="ECO:0000256" key="3">
    <source>
        <dbReference type="ARBA" id="ARBA00012621"/>
    </source>
</evidence>
<comment type="function">
    <text evidence="9">Involved in lipopolysaccharide (LPS) biosynthesis. Catalyzes the transfer of 3-deoxy-D-manno-octulosonate (Kdo) residue(s) from CMP-Kdo to lipid IV(A), the tetraacyldisaccharide-1,4'-bisphosphate precursor of lipid A.</text>
</comment>
<evidence type="ECO:0000259" key="10">
    <source>
        <dbReference type="Pfam" id="PF00534"/>
    </source>
</evidence>
<sequence length="425" mass="47763">MLLRLYQVLLYLIQPLIWLRLLLRSRKAPAYRKRWGERYGFCKGKVVPQGILLHSVSVGETLAAVPLVRALRHHYPDLPITVTTMTPTGSERVRSAFGDDVYHVYLPYDLPGSVNRFLKTVDPKLVIIMETELWPNLISKLHQRKIPLIIANARLSERSAAGYQKLGSFVKTMLQKITLIAAQNQEDGERFIELGLKRSHLHVTGSLKFDISVTPELAARAVALRRQWAAHRPVWIATSTHEGEETIILETHKKLLTQFSQLLLILVPRHPERFPKAEQLTREAGLKYTLRSTDAVPDAQTQVVIGDTMGELMLLYGIADLAFVGGSLVERGGHNPLEAAAHAIPVIMGPHTFNFKNICAKLDQAEGLITVTDSESMATAIASLLNDEDYRRYYGRHAVEVLHENQGALLRLLTLLSPYLPPRSH</sequence>
<evidence type="ECO:0000256" key="6">
    <source>
        <dbReference type="ARBA" id="ARBA00022679"/>
    </source>
</evidence>
<dbReference type="RefSeq" id="WP_342639690.1">
    <property type="nucleotide sequence ID" value="NZ_CP095785.1"/>
</dbReference>
<comment type="similarity">
    <text evidence="9">Belongs to the glycosyltransferase group 1 family.</text>
</comment>
<evidence type="ECO:0000256" key="5">
    <source>
        <dbReference type="ARBA" id="ARBA00022519"/>
    </source>
</evidence>
<accession>A0ABZ3ELW9</accession>
<dbReference type="SUPFAM" id="SSF53756">
    <property type="entry name" value="UDP-Glycosyltransferase/glycogen phosphorylase"/>
    <property type="match status" value="1"/>
</dbReference>
<protein>
    <recommendedName>
        <fullName evidence="4 9">3-deoxy-D-manno-octulosonic acid transferase</fullName>
        <shortName evidence="9">Kdo transferase</shortName>
        <ecNumber evidence="3 9">2.4.99.12</ecNumber>
    </recommendedName>
    <alternativeName>
        <fullName evidence="7 9">Lipid IV(A) 3-deoxy-D-manno-octulosonic acid transferase</fullName>
    </alternativeName>
</protein>
<keyword evidence="5" id="KW-0997">Cell inner membrane</keyword>
<keyword evidence="6 9" id="KW-0808">Transferase</keyword>
<proteinExistence type="inferred from homology"/>
<comment type="catalytic activity">
    <reaction evidence="8 9">
        <text>lipid IVA (E. coli) + CMP-3-deoxy-beta-D-manno-octulosonate = alpha-Kdo-(2-&gt;6)-lipid IVA (E. coli) + CMP + H(+)</text>
        <dbReference type="Rhea" id="RHEA:28066"/>
        <dbReference type="ChEBI" id="CHEBI:15378"/>
        <dbReference type="ChEBI" id="CHEBI:58603"/>
        <dbReference type="ChEBI" id="CHEBI:60364"/>
        <dbReference type="ChEBI" id="CHEBI:60377"/>
        <dbReference type="ChEBI" id="CHEBI:85987"/>
        <dbReference type="EC" id="2.4.99.12"/>
    </reaction>
</comment>
<evidence type="ECO:0000256" key="8">
    <source>
        <dbReference type="ARBA" id="ARBA00049183"/>
    </source>
</evidence>